<sequence length="83" mass="9153">MPMTFDMTNAVRVTGLDIRRRTVPFFISRLIVCPAHSTATTSPKRSVVAIELSMTSFICSLNTNIESVGNMPIMTSAVDSMRK</sequence>
<dbReference type="AlphaFoldDB" id="A0A645HG25"/>
<comment type="caution">
    <text evidence="1">The sequence shown here is derived from an EMBL/GenBank/DDBJ whole genome shotgun (WGS) entry which is preliminary data.</text>
</comment>
<evidence type="ECO:0000313" key="1">
    <source>
        <dbReference type="EMBL" id="MPN37961.1"/>
    </source>
</evidence>
<organism evidence="1">
    <name type="scientific">bioreactor metagenome</name>
    <dbReference type="NCBI Taxonomy" id="1076179"/>
    <lineage>
        <taxon>unclassified sequences</taxon>
        <taxon>metagenomes</taxon>
        <taxon>ecological metagenomes</taxon>
    </lineage>
</organism>
<accession>A0A645HG25</accession>
<name>A0A645HG25_9ZZZZ</name>
<protein>
    <submittedName>
        <fullName evidence="1">Uncharacterized protein</fullName>
    </submittedName>
</protein>
<proteinExistence type="predicted"/>
<dbReference type="EMBL" id="VSSQ01092907">
    <property type="protein sequence ID" value="MPN37961.1"/>
    <property type="molecule type" value="Genomic_DNA"/>
</dbReference>
<reference evidence="1" key="1">
    <citation type="submission" date="2019-08" db="EMBL/GenBank/DDBJ databases">
        <authorList>
            <person name="Kucharzyk K."/>
            <person name="Murdoch R.W."/>
            <person name="Higgins S."/>
            <person name="Loffler F."/>
        </authorList>
    </citation>
    <scope>NUCLEOTIDE SEQUENCE</scope>
</reference>
<gene>
    <name evidence="1" type="ORF">SDC9_185482</name>
</gene>